<accession>X6LWV5</accession>
<proteinExistence type="predicted"/>
<organism evidence="2 3">
    <name type="scientific">Reticulomyxa filosa</name>
    <dbReference type="NCBI Taxonomy" id="46433"/>
    <lineage>
        <taxon>Eukaryota</taxon>
        <taxon>Sar</taxon>
        <taxon>Rhizaria</taxon>
        <taxon>Retaria</taxon>
        <taxon>Foraminifera</taxon>
        <taxon>Monothalamids</taxon>
        <taxon>Reticulomyxidae</taxon>
        <taxon>Reticulomyxa</taxon>
    </lineage>
</organism>
<keyword evidence="3" id="KW-1185">Reference proteome</keyword>
<evidence type="ECO:0000313" key="3">
    <source>
        <dbReference type="Proteomes" id="UP000023152"/>
    </source>
</evidence>
<dbReference type="Proteomes" id="UP000023152">
    <property type="component" value="Unassembled WGS sequence"/>
</dbReference>
<dbReference type="EMBL" id="ASPP01028387">
    <property type="protein sequence ID" value="ETO05220.1"/>
    <property type="molecule type" value="Genomic_DNA"/>
</dbReference>
<sequence>MHVEDDNIISHNITKTIEAKEKRNGKVNANDVFLLANRLAKDESVVKADKPDVVAKALVEQCFYNLKNKQLSLTMDQILKRCEGLYQSYQLDLCFAFIHWDTIKSRIERRVRSEWGFKNEYVWEREKTLSSALENFMLTQREDDKEEKGYYSCPSSSSFSSNEDNSEKKESKGIFYYLIV</sequence>
<name>X6LWV5_RETFI</name>
<evidence type="ECO:0000313" key="2">
    <source>
        <dbReference type="EMBL" id="ETO05220.1"/>
    </source>
</evidence>
<reference evidence="2 3" key="1">
    <citation type="journal article" date="2013" name="Curr. Biol.">
        <title>The Genome of the Foraminiferan Reticulomyxa filosa.</title>
        <authorList>
            <person name="Glockner G."/>
            <person name="Hulsmann N."/>
            <person name="Schleicher M."/>
            <person name="Noegel A.A."/>
            <person name="Eichinger L."/>
            <person name="Gallinger C."/>
            <person name="Pawlowski J."/>
            <person name="Sierra R."/>
            <person name="Euteneuer U."/>
            <person name="Pillet L."/>
            <person name="Moustafa A."/>
            <person name="Platzer M."/>
            <person name="Groth M."/>
            <person name="Szafranski K."/>
            <person name="Schliwa M."/>
        </authorList>
    </citation>
    <scope>NUCLEOTIDE SEQUENCE [LARGE SCALE GENOMIC DNA]</scope>
</reference>
<feature type="region of interest" description="Disordered" evidence="1">
    <location>
        <begin position="145"/>
        <end position="172"/>
    </location>
</feature>
<protein>
    <submittedName>
        <fullName evidence="2">Uncharacterized protein</fullName>
    </submittedName>
</protein>
<dbReference type="AlphaFoldDB" id="X6LWV5"/>
<evidence type="ECO:0000256" key="1">
    <source>
        <dbReference type="SAM" id="MobiDB-lite"/>
    </source>
</evidence>
<comment type="caution">
    <text evidence="2">The sequence shown here is derived from an EMBL/GenBank/DDBJ whole genome shotgun (WGS) entry which is preliminary data.</text>
</comment>
<gene>
    <name evidence="2" type="ORF">RFI_32175</name>
</gene>